<evidence type="ECO:0000313" key="6">
    <source>
        <dbReference type="Proteomes" id="UP000006050"/>
    </source>
</evidence>
<accession>I3Z5G5</accession>
<keyword evidence="3 5" id="KW-0808">Transferase</keyword>
<proteinExistence type="inferred from homology"/>
<evidence type="ECO:0000259" key="4">
    <source>
        <dbReference type="Pfam" id="PF00535"/>
    </source>
</evidence>
<dbReference type="SUPFAM" id="SSF53448">
    <property type="entry name" value="Nucleotide-diphospho-sugar transferases"/>
    <property type="match status" value="1"/>
</dbReference>
<dbReference type="Proteomes" id="UP000006050">
    <property type="component" value="Chromosome"/>
</dbReference>
<dbReference type="Pfam" id="PF00535">
    <property type="entry name" value="Glycos_transf_2"/>
    <property type="match status" value="1"/>
</dbReference>
<dbReference type="GO" id="GO:0016757">
    <property type="term" value="F:glycosyltransferase activity"/>
    <property type="evidence" value="ECO:0007669"/>
    <property type="project" value="UniProtKB-KW"/>
</dbReference>
<evidence type="ECO:0000256" key="1">
    <source>
        <dbReference type="ARBA" id="ARBA00006739"/>
    </source>
</evidence>
<gene>
    <name evidence="5" type="ordered locus">Belba_1896</name>
</gene>
<reference evidence="6" key="1">
    <citation type="submission" date="2012-06" db="EMBL/GenBank/DDBJ databases">
        <title>The complete genome of Belliella baltica DSM 15883.</title>
        <authorList>
            <person name="Lucas S."/>
            <person name="Copeland A."/>
            <person name="Lapidus A."/>
            <person name="Goodwin L."/>
            <person name="Pitluck S."/>
            <person name="Peters L."/>
            <person name="Mikhailova N."/>
            <person name="Davenport K."/>
            <person name="Kyrpides N."/>
            <person name="Mavromatis K."/>
            <person name="Pagani I."/>
            <person name="Ivanova N."/>
            <person name="Ovchinnikova G."/>
            <person name="Zeytun A."/>
            <person name="Detter J.C."/>
            <person name="Han C."/>
            <person name="Land M."/>
            <person name="Hauser L."/>
            <person name="Markowitz V."/>
            <person name="Cheng J.-F."/>
            <person name="Hugenholtz P."/>
            <person name="Woyke T."/>
            <person name="Wu D."/>
            <person name="Tindall B."/>
            <person name="Pomrenke H."/>
            <person name="Brambilla E."/>
            <person name="Klenk H.-P."/>
            <person name="Eisen J.A."/>
        </authorList>
    </citation>
    <scope>NUCLEOTIDE SEQUENCE [LARGE SCALE GENOMIC DNA]</scope>
    <source>
        <strain evidence="6">DSM 15883 / CIP 108006 / LMG 21964 / BA134</strain>
    </source>
</reference>
<sequence>MLIFYLIIGIVYAFLLRTLANSWENGNENDELSFSNEAVTILIPFRNEAENLPKIFKSIEQLNHPELCILWINDHSEDSSVSDLNKLIHSENLRFNHKLIQSEQKGKKSALETGVKYAESEFIITTDADCEHPSEWINSLISRFENPSIQMVAGPVMTKENENFFQRFQQIEWASILLVTQYAIANKNPLMCSGANLCYRKQAFQKVNGYQGNINILSGDDEFLLKKIVHEFGAEAINYATHKEALIFTNASKNWTELFSQRVRWASKYKSHSRYHFLSALLPAFLQLFWILSIVLPISYGFEGLIFFLLTWLLKIIIEYASLSKITKKYSLKLNSLNFCYTSLIHPYYVLRTAIGAVFGRYRWKGRS</sequence>
<feature type="domain" description="Glycosyltransferase 2-like" evidence="4">
    <location>
        <begin position="40"/>
        <end position="206"/>
    </location>
</feature>
<dbReference type="AlphaFoldDB" id="I3Z5G5"/>
<keyword evidence="6" id="KW-1185">Reference proteome</keyword>
<dbReference type="InterPro" id="IPR001173">
    <property type="entry name" value="Glyco_trans_2-like"/>
</dbReference>
<evidence type="ECO:0000256" key="3">
    <source>
        <dbReference type="ARBA" id="ARBA00022679"/>
    </source>
</evidence>
<dbReference type="STRING" id="866536.Belba_1896"/>
<dbReference type="KEGG" id="bbd:Belba_1896"/>
<organism evidence="5 6">
    <name type="scientific">Belliella baltica (strain DSM 15883 / CIP 108006 / LMG 21964 / BA134)</name>
    <dbReference type="NCBI Taxonomy" id="866536"/>
    <lineage>
        <taxon>Bacteria</taxon>
        <taxon>Pseudomonadati</taxon>
        <taxon>Bacteroidota</taxon>
        <taxon>Cytophagia</taxon>
        <taxon>Cytophagales</taxon>
        <taxon>Cyclobacteriaceae</taxon>
        <taxon>Belliella</taxon>
    </lineage>
</organism>
<evidence type="ECO:0000313" key="5">
    <source>
        <dbReference type="EMBL" id="AFL84483.1"/>
    </source>
</evidence>
<dbReference type="PANTHER" id="PTHR43630">
    <property type="entry name" value="POLY-BETA-1,6-N-ACETYL-D-GLUCOSAMINE SYNTHASE"/>
    <property type="match status" value="1"/>
</dbReference>
<protein>
    <submittedName>
        <fullName evidence="5">Glycosyl transferase</fullName>
    </submittedName>
</protein>
<dbReference type="PATRIC" id="fig|866536.3.peg.1954"/>
<dbReference type="PANTHER" id="PTHR43630:SF1">
    <property type="entry name" value="POLY-BETA-1,6-N-ACETYL-D-GLUCOSAMINE SYNTHASE"/>
    <property type="match status" value="1"/>
</dbReference>
<dbReference type="EMBL" id="CP003281">
    <property type="protein sequence ID" value="AFL84483.1"/>
    <property type="molecule type" value="Genomic_DNA"/>
</dbReference>
<evidence type="ECO:0000256" key="2">
    <source>
        <dbReference type="ARBA" id="ARBA00022676"/>
    </source>
</evidence>
<name>I3Z5G5_BELBD</name>
<keyword evidence="2" id="KW-0328">Glycosyltransferase</keyword>
<dbReference type="InterPro" id="IPR029044">
    <property type="entry name" value="Nucleotide-diphossugar_trans"/>
</dbReference>
<dbReference type="RefSeq" id="WP_014772462.1">
    <property type="nucleotide sequence ID" value="NC_018010.1"/>
</dbReference>
<dbReference type="OrthoDB" id="9805625at2"/>
<dbReference type="Gene3D" id="3.90.550.10">
    <property type="entry name" value="Spore Coat Polysaccharide Biosynthesis Protein SpsA, Chain A"/>
    <property type="match status" value="1"/>
</dbReference>
<comment type="similarity">
    <text evidence="1">Belongs to the glycosyltransferase 2 family.</text>
</comment>
<dbReference type="eggNOG" id="COG1215">
    <property type="taxonomic scope" value="Bacteria"/>
</dbReference>
<dbReference type="HOGENOM" id="CLU_055604_1_0_10"/>